<dbReference type="Proteomes" id="UP000008311">
    <property type="component" value="Unassembled WGS sequence"/>
</dbReference>
<dbReference type="InterPro" id="IPR027417">
    <property type="entry name" value="P-loop_NTPase"/>
</dbReference>
<dbReference type="InterPro" id="IPR008868">
    <property type="entry name" value="TniB"/>
</dbReference>
<evidence type="ECO:0008006" key="4">
    <source>
        <dbReference type="Google" id="ProtNLM"/>
    </source>
</evidence>
<name>B9TEL2_RICCO</name>
<dbReference type="AlphaFoldDB" id="B9TEL2"/>
<gene>
    <name evidence="2" type="ORF">RCOM_1821760</name>
</gene>
<dbReference type="STRING" id="3988.B9TEL2"/>
<evidence type="ECO:0000256" key="1">
    <source>
        <dbReference type="SAM" id="MobiDB-lite"/>
    </source>
</evidence>
<reference evidence="3" key="1">
    <citation type="journal article" date="2010" name="Nat. Biotechnol.">
        <title>Draft genome sequence of the oilseed species Ricinus communis.</title>
        <authorList>
            <person name="Chan A.P."/>
            <person name="Crabtree J."/>
            <person name="Zhao Q."/>
            <person name="Lorenzi H."/>
            <person name="Orvis J."/>
            <person name="Puiu D."/>
            <person name="Melake-Berhan A."/>
            <person name="Jones K.M."/>
            <person name="Redman J."/>
            <person name="Chen G."/>
            <person name="Cahoon E.B."/>
            <person name="Gedil M."/>
            <person name="Stanke M."/>
            <person name="Haas B.J."/>
            <person name="Wortman J.R."/>
            <person name="Fraser-Liggett C.M."/>
            <person name="Ravel J."/>
            <person name="Rabinowicz P.D."/>
        </authorList>
    </citation>
    <scope>NUCLEOTIDE SEQUENCE [LARGE SCALE GENOMIC DNA]</scope>
    <source>
        <strain evidence="3">cv. Hale</strain>
    </source>
</reference>
<protein>
    <recommendedName>
        <fullName evidence="4">AAA+ ATPase domain-containing protein</fullName>
    </recommendedName>
</protein>
<dbReference type="Pfam" id="PF05621">
    <property type="entry name" value="TniB"/>
    <property type="match status" value="1"/>
</dbReference>
<evidence type="ECO:0000313" key="2">
    <source>
        <dbReference type="EMBL" id="EEF25703.1"/>
    </source>
</evidence>
<feature type="compositionally biased region" description="Polar residues" evidence="1">
    <location>
        <begin position="212"/>
        <end position="235"/>
    </location>
</feature>
<accession>B9TEL2</accession>
<dbReference type="EMBL" id="EQ979083">
    <property type="protein sequence ID" value="EEF25703.1"/>
    <property type="molecule type" value="Genomic_DNA"/>
</dbReference>
<keyword evidence="3" id="KW-1185">Reference proteome</keyword>
<proteinExistence type="predicted"/>
<dbReference type="SUPFAM" id="SSF52540">
    <property type="entry name" value="P-loop containing nucleoside triphosphate hydrolases"/>
    <property type="match status" value="1"/>
</dbReference>
<sequence>MFSDVILQPEEGSSADVLRRSLEKCIKLRKTRYLIIDEAHHILMVKEPDRLEYQFEMLKSLTIEADITIVLIGTYDLLDIRDYSGQLVRRSEILPMGRYDPNLVEGRMEFASTMEALLLRMPLKTKPELANHMEYFFTKSAGCIGILKDWLIRVYAHALEMGLDTFDQAFADRFALDNKGLRTIIEEAINGEIKMTDEPYENISKLLLEGHGSSNRSPAAITPQQKMSSQKSTRVGTRRPKRDPVGDQHA</sequence>
<organism evidence="2 3">
    <name type="scientific">Ricinus communis</name>
    <name type="common">Castor bean</name>
    <dbReference type="NCBI Taxonomy" id="3988"/>
    <lineage>
        <taxon>Eukaryota</taxon>
        <taxon>Viridiplantae</taxon>
        <taxon>Streptophyta</taxon>
        <taxon>Embryophyta</taxon>
        <taxon>Tracheophyta</taxon>
        <taxon>Spermatophyta</taxon>
        <taxon>Magnoliopsida</taxon>
        <taxon>eudicotyledons</taxon>
        <taxon>Gunneridae</taxon>
        <taxon>Pentapetalae</taxon>
        <taxon>rosids</taxon>
        <taxon>fabids</taxon>
        <taxon>Malpighiales</taxon>
        <taxon>Euphorbiaceae</taxon>
        <taxon>Acalyphoideae</taxon>
        <taxon>Acalypheae</taxon>
        <taxon>Ricinus</taxon>
    </lineage>
</organism>
<feature type="region of interest" description="Disordered" evidence="1">
    <location>
        <begin position="211"/>
        <end position="250"/>
    </location>
</feature>
<evidence type="ECO:0000313" key="3">
    <source>
        <dbReference type="Proteomes" id="UP000008311"/>
    </source>
</evidence>
<dbReference type="InParanoid" id="B9TEL2"/>